<keyword evidence="1" id="KW-1133">Transmembrane helix</keyword>
<evidence type="ECO:0008006" key="7">
    <source>
        <dbReference type="Google" id="ProtNLM"/>
    </source>
</evidence>
<dbReference type="InterPro" id="IPR056074">
    <property type="entry name" value="DUF7657"/>
</dbReference>
<feature type="transmembrane region" description="Helical" evidence="1">
    <location>
        <begin position="493"/>
        <end position="515"/>
    </location>
</feature>
<evidence type="ECO:0000259" key="3">
    <source>
        <dbReference type="Pfam" id="PF24677"/>
    </source>
</evidence>
<dbReference type="Proteomes" id="UP000636458">
    <property type="component" value="Unassembled WGS sequence"/>
</dbReference>
<accession>A0A934SP23</accession>
<dbReference type="EMBL" id="JAEPES010000005">
    <property type="protein sequence ID" value="MBK4348909.1"/>
    <property type="molecule type" value="Genomic_DNA"/>
</dbReference>
<organism evidence="4 6">
    <name type="scientific">Lacisediminihabitans changchengi</name>
    <dbReference type="NCBI Taxonomy" id="2787634"/>
    <lineage>
        <taxon>Bacteria</taxon>
        <taxon>Bacillati</taxon>
        <taxon>Actinomycetota</taxon>
        <taxon>Actinomycetes</taxon>
        <taxon>Micrococcales</taxon>
        <taxon>Microbacteriaceae</taxon>
        <taxon>Lacisediminihabitans</taxon>
    </lineage>
</organism>
<feature type="transmembrane region" description="Helical" evidence="1">
    <location>
        <begin position="470"/>
        <end position="486"/>
    </location>
</feature>
<reference evidence="4" key="1">
    <citation type="submission" date="2021-01" db="EMBL/GenBank/DDBJ databases">
        <title>Lacisediminihabitans sp. nov. strain G11-30, isolated from Antarctic Soil.</title>
        <authorList>
            <person name="Li J."/>
        </authorList>
    </citation>
    <scope>NUCLEOTIDE SEQUENCE</scope>
    <source>
        <strain evidence="4">G11-30</strain>
    </source>
</reference>
<keyword evidence="6" id="KW-1185">Reference proteome</keyword>
<dbReference type="Pfam" id="PF24672">
    <property type="entry name" value="DUF7654"/>
    <property type="match status" value="1"/>
</dbReference>
<sequence>MKYARFALPRPDGLPNRRVLLIFPALVVLFGIIVVGFALNGTSSGEMYGRIYAGNDPALLAGHPELIRSDEWYVNTAWSISQVEQGLPEINRTMPGGMDAALPHDLPRSDWSVVFRPQLWGYLVFDVNHATAFKWWIAALTFIGAAYLFLVTVLPRRPLVAAALSVGFFFSPFFQWWFQTVIFWPMAWALVTMAAMLWAVRSDSRASRWIWAAPVAFLTVVMAMGIYAPFIVPIVLVVALFAIGTVIEQKRRGAAWLALLARAVPILIAGALGAVVTLIWLQTKQTTLNAFLATSYPGERLTPTGSSLLATGARTIGSSFSQSLSLGDGLLNINASEASTFFLIGAFLIPVVVWIVVRAARSRVPLPWTLMAMVGFILLIVAFCYIPGWNAIAHLLFLDRSMDARLRIGLGLASFVILAYVIRYFDDEKSQAGLRISVLSAVLFVLSQLAVALAVIHFGGRATLFRNSPLWWLDALASAAAIFFVARRRPALGTALFLAISVLSTAGVNPVYVGVFDLRNAPVTKGVQRVDAERPGDWVGVGGVETSAILMESGVTAFNGMQGAPSRTMWKEIDPTSQYKYTWNRLAGIGWVFAPGEPVVSNPAADQIVSTFDACSEFAQKHVAYVLSTEKKVTSKCLVADRSFPAPKQTFTIYRVIPKT</sequence>
<feature type="transmembrane region" description="Helical" evidence="1">
    <location>
        <begin position="230"/>
        <end position="247"/>
    </location>
</feature>
<evidence type="ECO:0000313" key="4">
    <source>
        <dbReference type="EMBL" id="MBK4346463.1"/>
    </source>
</evidence>
<feature type="transmembrane region" description="Helical" evidence="1">
    <location>
        <begin position="20"/>
        <end position="39"/>
    </location>
</feature>
<feature type="transmembrane region" description="Helical" evidence="1">
    <location>
        <begin position="135"/>
        <end position="154"/>
    </location>
</feature>
<dbReference type="RefSeq" id="WP_200554793.1">
    <property type="nucleotide sequence ID" value="NZ_JAEPES010000001.1"/>
</dbReference>
<comment type="caution">
    <text evidence="4">The sequence shown here is derived from an EMBL/GenBank/DDBJ whole genome shotgun (WGS) entry which is preliminary data.</text>
</comment>
<evidence type="ECO:0000259" key="2">
    <source>
        <dbReference type="Pfam" id="PF24672"/>
    </source>
</evidence>
<feature type="transmembrane region" description="Helical" evidence="1">
    <location>
        <begin position="259"/>
        <end position="281"/>
    </location>
</feature>
<protein>
    <recommendedName>
        <fullName evidence="7">YfhO family protein</fullName>
    </recommendedName>
</protein>
<keyword evidence="1" id="KW-0812">Transmembrane</keyword>
<feature type="transmembrane region" description="Helical" evidence="1">
    <location>
        <begin position="159"/>
        <end position="176"/>
    </location>
</feature>
<gene>
    <name evidence="4" type="ORF">IV501_02340</name>
    <name evidence="5" type="ORF">IV501_14815</name>
</gene>
<feature type="transmembrane region" description="Helical" evidence="1">
    <location>
        <begin position="369"/>
        <end position="388"/>
    </location>
</feature>
<evidence type="ECO:0000313" key="6">
    <source>
        <dbReference type="Proteomes" id="UP000636458"/>
    </source>
</evidence>
<evidence type="ECO:0000256" key="1">
    <source>
        <dbReference type="SAM" id="Phobius"/>
    </source>
</evidence>
<evidence type="ECO:0000313" key="5">
    <source>
        <dbReference type="EMBL" id="MBK4348909.1"/>
    </source>
</evidence>
<dbReference type="EMBL" id="JAEPES010000001">
    <property type="protein sequence ID" value="MBK4346463.1"/>
    <property type="molecule type" value="Genomic_DNA"/>
</dbReference>
<keyword evidence="1" id="KW-0472">Membrane</keyword>
<proteinExistence type="predicted"/>
<feature type="transmembrane region" description="Helical" evidence="1">
    <location>
        <begin position="182"/>
        <end position="200"/>
    </location>
</feature>
<feature type="transmembrane region" description="Helical" evidence="1">
    <location>
        <begin position="408"/>
        <end position="425"/>
    </location>
</feature>
<feature type="transmembrane region" description="Helical" evidence="1">
    <location>
        <begin position="338"/>
        <end position="357"/>
    </location>
</feature>
<dbReference type="InterPro" id="IPR056071">
    <property type="entry name" value="DUF7654"/>
</dbReference>
<dbReference type="Pfam" id="PF24677">
    <property type="entry name" value="DUF7657"/>
    <property type="match status" value="1"/>
</dbReference>
<name>A0A934SP23_9MICO</name>
<feature type="domain" description="DUF7657" evidence="3">
    <location>
        <begin position="26"/>
        <end position="424"/>
    </location>
</feature>
<feature type="transmembrane region" description="Helical" evidence="1">
    <location>
        <begin position="437"/>
        <end position="458"/>
    </location>
</feature>
<dbReference type="AlphaFoldDB" id="A0A934SP23"/>
<feature type="domain" description="DUF7654" evidence="2">
    <location>
        <begin position="517"/>
        <end position="658"/>
    </location>
</feature>
<feature type="transmembrane region" description="Helical" evidence="1">
    <location>
        <begin position="207"/>
        <end position="224"/>
    </location>
</feature>